<dbReference type="SUPFAM" id="SSF56112">
    <property type="entry name" value="Protein kinase-like (PK-like)"/>
    <property type="match status" value="1"/>
</dbReference>
<feature type="non-terminal residue" evidence="10">
    <location>
        <position position="1"/>
    </location>
</feature>
<dbReference type="InterPro" id="IPR000719">
    <property type="entry name" value="Prot_kinase_dom"/>
</dbReference>
<comment type="catalytic activity">
    <reaction evidence="8">
        <text>L-seryl-[protein] + ATP = O-phospho-L-seryl-[protein] + ADP + H(+)</text>
        <dbReference type="Rhea" id="RHEA:17989"/>
        <dbReference type="Rhea" id="RHEA-COMP:9863"/>
        <dbReference type="Rhea" id="RHEA-COMP:11604"/>
        <dbReference type="ChEBI" id="CHEBI:15378"/>
        <dbReference type="ChEBI" id="CHEBI:29999"/>
        <dbReference type="ChEBI" id="CHEBI:30616"/>
        <dbReference type="ChEBI" id="CHEBI:83421"/>
        <dbReference type="ChEBI" id="CHEBI:456216"/>
        <dbReference type="EC" id="2.7.11.1"/>
    </reaction>
</comment>
<evidence type="ECO:0000256" key="5">
    <source>
        <dbReference type="ARBA" id="ARBA00022777"/>
    </source>
</evidence>
<organism evidence="10">
    <name type="scientific">Trepomonas sp. PC1</name>
    <dbReference type="NCBI Taxonomy" id="1076344"/>
    <lineage>
        <taxon>Eukaryota</taxon>
        <taxon>Metamonada</taxon>
        <taxon>Diplomonadida</taxon>
        <taxon>Hexamitidae</taxon>
        <taxon>Hexamitinae</taxon>
        <taxon>Trepomonas</taxon>
    </lineage>
</organism>
<dbReference type="InterPro" id="IPR050236">
    <property type="entry name" value="Ser_Thr_kinase_AGC"/>
</dbReference>
<name>A0A146KAY8_9EUKA</name>
<dbReference type="PANTHER" id="PTHR24356">
    <property type="entry name" value="SERINE/THREONINE-PROTEIN KINASE"/>
    <property type="match status" value="1"/>
</dbReference>
<evidence type="ECO:0000256" key="3">
    <source>
        <dbReference type="ARBA" id="ARBA00022679"/>
    </source>
</evidence>
<evidence type="ECO:0000256" key="1">
    <source>
        <dbReference type="ARBA" id="ARBA00012513"/>
    </source>
</evidence>
<accession>A0A146KAY8</accession>
<dbReference type="AlphaFoldDB" id="A0A146KAY8"/>
<keyword evidence="2" id="KW-0723">Serine/threonine-protein kinase</keyword>
<evidence type="ECO:0000259" key="9">
    <source>
        <dbReference type="PROSITE" id="PS50011"/>
    </source>
</evidence>
<dbReference type="Gene3D" id="3.30.200.20">
    <property type="entry name" value="Phosphorylase Kinase, domain 1"/>
    <property type="match status" value="1"/>
</dbReference>
<keyword evidence="5 10" id="KW-0418">Kinase</keyword>
<evidence type="ECO:0000256" key="6">
    <source>
        <dbReference type="ARBA" id="ARBA00022840"/>
    </source>
</evidence>
<keyword evidence="4" id="KW-0547">Nucleotide-binding</keyword>
<protein>
    <recommendedName>
        <fullName evidence="1">non-specific serine/threonine protein kinase</fullName>
        <ecNumber evidence="1">2.7.11.1</ecNumber>
    </recommendedName>
</protein>
<dbReference type="GO" id="GO:0005524">
    <property type="term" value="F:ATP binding"/>
    <property type="evidence" value="ECO:0007669"/>
    <property type="project" value="UniProtKB-KW"/>
</dbReference>
<evidence type="ECO:0000256" key="4">
    <source>
        <dbReference type="ARBA" id="ARBA00022741"/>
    </source>
</evidence>
<evidence type="ECO:0000256" key="7">
    <source>
        <dbReference type="ARBA" id="ARBA00047899"/>
    </source>
</evidence>
<evidence type="ECO:0000256" key="2">
    <source>
        <dbReference type="ARBA" id="ARBA00022527"/>
    </source>
</evidence>
<sequence length="692" mass="80690">LTQQFLQIYSKDFEKVTQTEVTATNEQKIQLIQDLSQNIVYSLVDMSEDLIMQNQVNGQLDIKVIYTEKPRISKFESNLQKLTIAKNFFPSYKKFFESNEARNDLQPLDIILNSKSIRRIDNSRQAIKVNGQKQTIIRKNETTCYKLLNLLSESQSRQVIIVQRIPSLSINGKMQNIFTMKILNKEQCALEISISRLKHPNLVTTYESFEKDGNVYLIQERTQQVHQYLYSFELRYEDRLQLIYSMISIVTFLHKNDHTILGLNLESMQKDANGVFKLTDIVTPQVVKLESGERYNGDQTLSGPEFQSMQVHELQKEHKVDYYSLAVLITQLLTKCRPSAQFVDNSFANILNQIKNRQFAPFSVNLNQFLANLLCDVKLRKLDTSFNFADQFQKFQFIAIPEANQLFQLSDNIQFNQLMTKANGMTQYLVEEINEDWHFAAHFKNLTYTEKVKAMLETYELFIVGMIHQLKLVNIAKNLYYFVNLGSIKTKINTCACIMNDAEFVSKNIMSMCMFLQSFKCKGFDIPLQEAADKAKRDHGFDVEEIKKVDKFNFLIVFKNKNQQQEMQINNVFMEQLYADYQSMTLRKIMEKLDTNQSKNNQIFDEVQKFIFAKLHFYGSNAAGIKAQDDQIMEQIIQDLINVRLELFDLLNIQPMLDIPNQINHETFPTLDENGSPNIGYITFVPTYDEME</sequence>
<dbReference type="EMBL" id="GDID01002623">
    <property type="protein sequence ID" value="JAP93983.1"/>
    <property type="molecule type" value="Transcribed_RNA"/>
</dbReference>
<evidence type="ECO:0000256" key="8">
    <source>
        <dbReference type="ARBA" id="ARBA00048679"/>
    </source>
</evidence>
<reference evidence="10" key="1">
    <citation type="submission" date="2015-07" db="EMBL/GenBank/DDBJ databases">
        <title>Adaptation to a free-living lifestyle via gene acquisitions in the diplomonad Trepomonas sp. PC1.</title>
        <authorList>
            <person name="Xu F."/>
            <person name="Jerlstrom-Hultqvist J."/>
            <person name="Kolisko M."/>
            <person name="Simpson A.G.B."/>
            <person name="Roger A.J."/>
            <person name="Svard S.G."/>
            <person name="Andersson J.O."/>
        </authorList>
    </citation>
    <scope>NUCLEOTIDE SEQUENCE</scope>
    <source>
        <strain evidence="10">PC1</strain>
    </source>
</reference>
<dbReference type="EC" id="2.7.11.1" evidence="1"/>
<dbReference type="GO" id="GO:0004674">
    <property type="term" value="F:protein serine/threonine kinase activity"/>
    <property type="evidence" value="ECO:0007669"/>
    <property type="project" value="UniProtKB-KW"/>
</dbReference>
<dbReference type="PANTHER" id="PTHR24356:SF1">
    <property type="entry name" value="SERINE_THREONINE-PROTEIN KINASE GREATWALL"/>
    <property type="match status" value="1"/>
</dbReference>
<dbReference type="Pfam" id="PF00069">
    <property type="entry name" value="Pkinase"/>
    <property type="match status" value="1"/>
</dbReference>
<dbReference type="InterPro" id="IPR011009">
    <property type="entry name" value="Kinase-like_dom_sf"/>
</dbReference>
<dbReference type="PROSITE" id="PS50011">
    <property type="entry name" value="PROTEIN_KINASE_DOM"/>
    <property type="match status" value="1"/>
</dbReference>
<evidence type="ECO:0000313" key="10">
    <source>
        <dbReference type="EMBL" id="JAP93983.1"/>
    </source>
</evidence>
<proteinExistence type="predicted"/>
<dbReference type="SMART" id="SM00220">
    <property type="entry name" value="S_TKc"/>
    <property type="match status" value="1"/>
</dbReference>
<comment type="catalytic activity">
    <reaction evidence="7">
        <text>L-threonyl-[protein] + ATP = O-phospho-L-threonyl-[protein] + ADP + H(+)</text>
        <dbReference type="Rhea" id="RHEA:46608"/>
        <dbReference type="Rhea" id="RHEA-COMP:11060"/>
        <dbReference type="Rhea" id="RHEA-COMP:11605"/>
        <dbReference type="ChEBI" id="CHEBI:15378"/>
        <dbReference type="ChEBI" id="CHEBI:30013"/>
        <dbReference type="ChEBI" id="CHEBI:30616"/>
        <dbReference type="ChEBI" id="CHEBI:61977"/>
        <dbReference type="ChEBI" id="CHEBI:456216"/>
        <dbReference type="EC" id="2.7.11.1"/>
    </reaction>
</comment>
<keyword evidence="6" id="KW-0067">ATP-binding</keyword>
<dbReference type="Gene3D" id="1.10.510.10">
    <property type="entry name" value="Transferase(Phosphotransferase) domain 1"/>
    <property type="match status" value="1"/>
</dbReference>
<gene>
    <name evidence="10" type="ORF">TPC1_13528</name>
</gene>
<feature type="domain" description="Protein kinase" evidence="9">
    <location>
        <begin position="145"/>
        <end position="398"/>
    </location>
</feature>
<keyword evidence="3" id="KW-0808">Transferase</keyword>